<dbReference type="RefSeq" id="WP_071139646.1">
    <property type="nucleotide sequence ID" value="NZ_CP035282.1"/>
</dbReference>
<dbReference type="OrthoDB" id="9809216at2"/>
<dbReference type="GO" id="GO:0032217">
    <property type="term" value="F:riboflavin transmembrane transporter activity"/>
    <property type="evidence" value="ECO:0007669"/>
    <property type="project" value="UniProtKB-UniRule"/>
</dbReference>
<keyword evidence="5 9" id="KW-0812">Transmembrane</keyword>
<dbReference type="EMBL" id="CP035282">
    <property type="protein sequence ID" value="QAT60761.1"/>
    <property type="molecule type" value="Genomic_DNA"/>
</dbReference>
<sequence length="200" mass="22024">MEIKKQKINTKVLVKVGILSAISFLLMIAEFPLWFAPGFLKMDLSEIPALLGAFALGPVAGILIEFMKNVLFIAIRGSNSMMVGEIANFMVGSIFVYISGIVYVKNKSRKNAIIGMILGTIAMTVFMSIANYYVMIPFYAKLYGMNLDSIVSMGTALNSNITDFKSLIAYSIVPFNLFKGAVVTLITVLLYKRVSPILHK</sequence>
<evidence type="ECO:0000256" key="4">
    <source>
        <dbReference type="ARBA" id="ARBA00022475"/>
    </source>
</evidence>
<evidence type="ECO:0000256" key="8">
    <source>
        <dbReference type="PIRNR" id="PIRNR037778"/>
    </source>
</evidence>
<dbReference type="AlphaFoldDB" id="A0A410Q9U8"/>
<reference evidence="11" key="1">
    <citation type="submission" date="2019-01" db="EMBL/GenBank/DDBJ databases">
        <title>Draft genomes of a novel of Sporanaerobacter strains.</title>
        <authorList>
            <person name="Ma S."/>
        </authorList>
    </citation>
    <scope>NUCLEOTIDE SEQUENCE [LARGE SCALE GENOMIC DNA]</scope>
    <source>
        <strain evidence="11">NJN-17</strain>
    </source>
</reference>
<feature type="transmembrane region" description="Helical" evidence="9">
    <location>
        <begin position="112"/>
        <end position="135"/>
    </location>
</feature>
<evidence type="ECO:0000313" key="10">
    <source>
        <dbReference type="EMBL" id="QAT60761.1"/>
    </source>
</evidence>
<dbReference type="InterPro" id="IPR025720">
    <property type="entry name" value="RibU"/>
</dbReference>
<feature type="transmembrane region" description="Helical" evidence="9">
    <location>
        <begin position="86"/>
        <end position="106"/>
    </location>
</feature>
<evidence type="ECO:0000313" key="11">
    <source>
        <dbReference type="Proteomes" id="UP000287969"/>
    </source>
</evidence>
<comment type="function">
    <text evidence="8">Probably a riboflavin-binding protein that interacts with the energy-coupling factor (ECF) ABC-transporter complex.</text>
</comment>
<name>A0A410Q9U8_9FIRM</name>
<evidence type="ECO:0000256" key="2">
    <source>
        <dbReference type="ARBA" id="ARBA00005540"/>
    </source>
</evidence>
<proteinExistence type="inferred from homology"/>
<protein>
    <recommendedName>
        <fullName evidence="8">Riboflavin transporter</fullName>
    </recommendedName>
</protein>
<dbReference type="PIRSF" id="PIRSF037778">
    <property type="entry name" value="UCP037778_transp_RibU"/>
    <property type="match status" value="1"/>
</dbReference>
<keyword evidence="4 8" id="KW-1003">Cell membrane</keyword>
<evidence type="ECO:0000256" key="7">
    <source>
        <dbReference type="ARBA" id="ARBA00023136"/>
    </source>
</evidence>
<dbReference type="PANTHER" id="PTHR38438">
    <property type="entry name" value="RIBOFLAVIN TRANSPORTER RIBU"/>
    <property type="match status" value="1"/>
</dbReference>
<evidence type="ECO:0000256" key="1">
    <source>
        <dbReference type="ARBA" id="ARBA00004651"/>
    </source>
</evidence>
<accession>A0A410Q9U8</accession>
<evidence type="ECO:0000256" key="5">
    <source>
        <dbReference type="ARBA" id="ARBA00022692"/>
    </source>
</evidence>
<keyword evidence="7 8" id="KW-0472">Membrane</keyword>
<evidence type="ECO:0000256" key="6">
    <source>
        <dbReference type="ARBA" id="ARBA00022989"/>
    </source>
</evidence>
<evidence type="ECO:0000256" key="9">
    <source>
        <dbReference type="SAM" id="Phobius"/>
    </source>
</evidence>
<keyword evidence="6 9" id="KW-1133">Transmembrane helix</keyword>
<feature type="transmembrane region" description="Helical" evidence="9">
    <location>
        <begin position="12"/>
        <end position="35"/>
    </location>
</feature>
<keyword evidence="11" id="KW-1185">Reference proteome</keyword>
<dbReference type="KEGG" id="spoa:EQM13_03780"/>
<gene>
    <name evidence="10" type="ORF">EQM13_03780</name>
</gene>
<organism evidence="10 11">
    <name type="scientific">Acidilutibacter cellobiosedens</name>
    <dbReference type="NCBI Taxonomy" id="2507161"/>
    <lineage>
        <taxon>Bacteria</taxon>
        <taxon>Bacillati</taxon>
        <taxon>Bacillota</taxon>
        <taxon>Tissierellia</taxon>
        <taxon>Tissierellales</taxon>
        <taxon>Acidilutibacteraceae</taxon>
        <taxon>Acidilutibacter</taxon>
    </lineage>
</organism>
<comment type="similarity">
    <text evidence="2 8">Belongs to the prokaryotic riboflavin transporter (P-RFT) (TC 2.A.87) family.</text>
</comment>
<comment type="subcellular location">
    <subcellularLocation>
        <location evidence="1">Cell membrane</location>
        <topology evidence="1">Multi-pass membrane protein</topology>
    </subcellularLocation>
</comment>
<feature type="transmembrane region" description="Helical" evidence="9">
    <location>
        <begin position="47"/>
        <end position="66"/>
    </location>
</feature>
<dbReference type="PANTHER" id="PTHR38438:SF1">
    <property type="entry name" value="RIBOFLAVIN TRANSPORTER RIBU"/>
    <property type="match status" value="1"/>
</dbReference>
<dbReference type="Proteomes" id="UP000287969">
    <property type="component" value="Chromosome"/>
</dbReference>
<keyword evidence="3 8" id="KW-0813">Transport</keyword>
<dbReference type="GO" id="GO:0005886">
    <property type="term" value="C:plasma membrane"/>
    <property type="evidence" value="ECO:0007669"/>
    <property type="project" value="UniProtKB-SubCell"/>
</dbReference>
<feature type="transmembrane region" description="Helical" evidence="9">
    <location>
        <begin position="167"/>
        <end position="191"/>
    </location>
</feature>
<evidence type="ECO:0000256" key="3">
    <source>
        <dbReference type="ARBA" id="ARBA00022448"/>
    </source>
</evidence>
<dbReference type="Gene3D" id="1.10.1760.20">
    <property type="match status" value="1"/>
</dbReference>
<dbReference type="InterPro" id="IPR024529">
    <property type="entry name" value="ECF_trnsprt_substrate-spec"/>
</dbReference>
<dbReference type="Pfam" id="PF12822">
    <property type="entry name" value="ECF_trnsprt"/>
    <property type="match status" value="1"/>
</dbReference>